<accession>A0ABR7HS98</accession>
<protein>
    <submittedName>
        <fullName evidence="2">Lysophospholipase</fullName>
    </submittedName>
</protein>
<organism evidence="2 3">
    <name type="scientific">Pseudoflavonifractor hominis</name>
    <dbReference type="NCBI Taxonomy" id="2763059"/>
    <lineage>
        <taxon>Bacteria</taxon>
        <taxon>Bacillati</taxon>
        <taxon>Bacillota</taxon>
        <taxon>Clostridia</taxon>
        <taxon>Eubacteriales</taxon>
        <taxon>Oscillospiraceae</taxon>
        <taxon>Pseudoflavonifractor</taxon>
    </lineage>
</organism>
<keyword evidence="3" id="KW-1185">Reference proteome</keyword>
<evidence type="ECO:0000313" key="2">
    <source>
        <dbReference type="EMBL" id="MBC5730404.1"/>
    </source>
</evidence>
<gene>
    <name evidence="2" type="ORF">H8S34_06100</name>
</gene>
<evidence type="ECO:0000313" key="3">
    <source>
        <dbReference type="Proteomes" id="UP000660021"/>
    </source>
</evidence>
<reference evidence="2 3" key="1">
    <citation type="submission" date="2020-08" db="EMBL/GenBank/DDBJ databases">
        <title>Genome public.</title>
        <authorList>
            <person name="Liu C."/>
            <person name="Sun Q."/>
        </authorList>
    </citation>
    <scope>NUCLEOTIDE SEQUENCE [LARGE SCALE GENOMIC DNA]</scope>
    <source>
        <strain evidence="2 3">New-38</strain>
    </source>
</reference>
<dbReference type="PANTHER" id="PTHR11614">
    <property type="entry name" value="PHOSPHOLIPASE-RELATED"/>
    <property type="match status" value="1"/>
</dbReference>
<dbReference type="Pfam" id="PF12146">
    <property type="entry name" value="Hydrolase_4"/>
    <property type="match status" value="1"/>
</dbReference>
<comment type="caution">
    <text evidence="2">The sequence shown here is derived from an EMBL/GenBank/DDBJ whole genome shotgun (WGS) entry which is preliminary data.</text>
</comment>
<proteinExistence type="predicted"/>
<sequence length="315" mass="34484">MTNFQSVSFPSSDGLHTVQAVEWTPSAPPRAVVQLVHGISEHMGRYDHFARFLNEHGFAVCGHDHLGHGRTAAGPGEYGFLGERNGWDYLARDVHALREREGEHFPGLPWFLLGHSMGSFVARTCLIRWPGMVDGCILSGTGQESAPLVAFGKAISSLLCAVRGSNTRSKLVTSLSLGAYNRQFRPNRTANDWISRDEAVVDAYNADPLCQFVPTVGMFRDMMGGLQFIGSPANLKHMDPDTPVLLFSGDRDPVGGSGAGVRKVAGLFRDAGVRDLTLKLYPEGRHEMLNERNREEVYADVLAWLEAHLPPSSNG</sequence>
<dbReference type="SUPFAM" id="SSF53474">
    <property type="entry name" value="alpha/beta-Hydrolases"/>
    <property type="match status" value="1"/>
</dbReference>
<dbReference type="InterPro" id="IPR022742">
    <property type="entry name" value="Hydrolase_4"/>
</dbReference>
<dbReference type="Proteomes" id="UP000660021">
    <property type="component" value="Unassembled WGS sequence"/>
</dbReference>
<dbReference type="Gene3D" id="3.40.50.1820">
    <property type="entry name" value="alpha/beta hydrolase"/>
    <property type="match status" value="1"/>
</dbReference>
<dbReference type="RefSeq" id="WP_101691139.1">
    <property type="nucleotide sequence ID" value="NZ_JACOPR010000003.1"/>
</dbReference>
<dbReference type="InterPro" id="IPR051044">
    <property type="entry name" value="MAG_DAG_Lipase"/>
</dbReference>
<name>A0ABR7HS98_9FIRM</name>
<feature type="domain" description="Serine aminopeptidase S33" evidence="1">
    <location>
        <begin position="28"/>
        <end position="293"/>
    </location>
</feature>
<evidence type="ECO:0000259" key="1">
    <source>
        <dbReference type="Pfam" id="PF12146"/>
    </source>
</evidence>
<dbReference type="InterPro" id="IPR029058">
    <property type="entry name" value="AB_hydrolase_fold"/>
</dbReference>
<dbReference type="EMBL" id="JACOPR010000003">
    <property type="protein sequence ID" value="MBC5730404.1"/>
    <property type="molecule type" value="Genomic_DNA"/>
</dbReference>